<proteinExistence type="predicted"/>
<organism evidence="1 2">
    <name type="scientific">Owenia fusiformis</name>
    <name type="common">Polychaete worm</name>
    <dbReference type="NCBI Taxonomy" id="6347"/>
    <lineage>
        <taxon>Eukaryota</taxon>
        <taxon>Metazoa</taxon>
        <taxon>Spiralia</taxon>
        <taxon>Lophotrochozoa</taxon>
        <taxon>Annelida</taxon>
        <taxon>Polychaeta</taxon>
        <taxon>Sedentaria</taxon>
        <taxon>Canalipalpata</taxon>
        <taxon>Sabellida</taxon>
        <taxon>Oweniida</taxon>
        <taxon>Oweniidae</taxon>
        <taxon>Owenia</taxon>
    </lineage>
</organism>
<name>A0A8S4N129_OWEFU</name>
<dbReference type="EMBL" id="CAIIXF020000001">
    <property type="protein sequence ID" value="CAH1774049.1"/>
    <property type="molecule type" value="Genomic_DNA"/>
</dbReference>
<protein>
    <recommendedName>
        <fullName evidence="3">LamG domain-containing protein</fullName>
    </recommendedName>
</protein>
<sequence>VPDVHISFNIDSVSGTTITSTDGLLSGTLWSSPYFVSGKVGKTISFDGTGQMIDFGNQRATCFGNLDNCVNGHSMVFWFYHTPTISTYYYYISSGGQPNGGTSHGIAVRINADDTLGFYHATTANKQWDTTVNNIATNTWYHISVTWSTTGGQNVYINGILKASNTNPYTRINSPTSYNNFKLGVPNNYNGLYAKGMLDEFRFYEVELSSSDIAAIYSVDNI</sequence>
<dbReference type="OrthoDB" id="347083at2759"/>
<comment type="caution">
    <text evidence="1">The sequence shown here is derived from an EMBL/GenBank/DDBJ whole genome shotgun (WGS) entry which is preliminary data.</text>
</comment>
<dbReference type="SUPFAM" id="SSF49899">
    <property type="entry name" value="Concanavalin A-like lectins/glucanases"/>
    <property type="match status" value="1"/>
</dbReference>
<evidence type="ECO:0000313" key="1">
    <source>
        <dbReference type="EMBL" id="CAH1774049.1"/>
    </source>
</evidence>
<reference evidence="1" key="1">
    <citation type="submission" date="2022-03" db="EMBL/GenBank/DDBJ databases">
        <authorList>
            <person name="Martin C."/>
        </authorList>
    </citation>
    <scope>NUCLEOTIDE SEQUENCE</scope>
</reference>
<dbReference type="AlphaFoldDB" id="A0A8S4N129"/>
<gene>
    <name evidence="1" type="ORF">OFUS_LOCUS1571</name>
</gene>
<dbReference type="Gene3D" id="2.60.120.200">
    <property type="match status" value="1"/>
</dbReference>
<feature type="non-terminal residue" evidence="1">
    <location>
        <position position="1"/>
    </location>
</feature>
<accession>A0A8S4N129</accession>
<dbReference type="Proteomes" id="UP000749559">
    <property type="component" value="Unassembled WGS sequence"/>
</dbReference>
<evidence type="ECO:0000313" key="2">
    <source>
        <dbReference type="Proteomes" id="UP000749559"/>
    </source>
</evidence>
<keyword evidence="2" id="KW-1185">Reference proteome</keyword>
<dbReference type="Pfam" id="PF13385">
    <property type="entry name" value="Laminin_G_3"/>
    <property type="match status" value="1"/>
</dbReference>
<evidence type="ECO:0008006" key="3">
    <source>
        <dbReference type="Google" id="ProtNLM"/>
    </source>
</evidence>
<dbReference type="InterPro" id="IPR013320">
    <property type="entry name" value="ConA-like_dom_sf"/>
</dbReference>